<evidence type="ECO:0000313" key="2">
    <source>
        <dbReference type="Proteomes" id="UP000092528"/>
    </source>
</evidence>
<protein>
    <recommendedName>
        <fullName evidence="3">Head completion/stabilization protein</fullName>
    </recommendedName>
</protein>
<reference evidence="1 2" key="1">
    <citation type="submission" date="2016-07" db="EMBL/GenBank/DDBJ databases">
        <title>Genome sequencing of Vibrio scophthalmi strain VS-05, an isolated from Paralichthys olivaceus.</title>
        <authorList>
            <person name="Han H.-J."/>
        </authorList>
    </citation>
    <scope>NUCLEOTIDE SEQUENCE [LARGE SCALE GENOMIC DNA]</scope>
    <source>
        <strain evidence="1 2">VS-05</strain>
    </source>
</reference>
<evidence type="ECO:0008006" key="3">
    <source>
        <dbReference type="Google" id="ProtNLM"/>
    </source>
</evidence>
<gene>
    <name evidence="1" type="ORF">VSVS05_01161</name>
</gene>
<dbReference type="PATRIC" id="fig|45658.7.peg.1131"/>
<keyword evidence="2" id="KW-1185">Reference proteome</keyword>
<dbReference type="RefSeq" id="WP_065545272.1">
    <property type="nucleotide sequence ID" value="NZ_CP016414.1"/>
</dbReference>
<name>A0A1C7F984_9VIBR</name>
<organism evidence="1 2">
    <name type="scientific">Vibrio scophthalmi</name>
    <dbReference type="NCBI Taxonomy" id="45658"/>
    <lineage>
        <taxon>Bacteria</taxon>
        <taxon>Pseudomonadati</taxon>
        <taxon>Pseudomonadota</taxon>
        <taxon>Gammaproteobacteria</taxon>
        <taxon>Vibrionales</taxon>
        <taxon>Vibrionaceae</taxon>
        <taxon>Vibrio</taxon>
    </lineage>
</organism>
<dbReference type="Proteomes" id="UP000092528">
    <property type="component" value="Chromosome 1"/>
</dbReference>
<sequence>MEFVGNKNDVFGAELAATAKYPALKISEFQSLFNFLSNETEPGILQQAKVSRIKVHRELLVAIVPFADLTELSQAKFGDEESGETLYKQAVFSLTASALIGIQLSTNATAEAADRQEALTGKKQHCDVQYRQAVDLLINGKETYCFEVV</sequence>
<proteinExistence type="predicted"/>
<accession>A0A1C7F984</accession>
<dbReference type="AlphaFoldDB" id="A0A1C7F984"/>
<evidence type="ECO:0000313" key="1">
    <source>
        <dbReference type="EMBL" id="ANU36288.1"/>
    </source>
</evidence>
<dbReference type="EMBL" id="CP016414">
    <property type="protein sequence ID" value="ANU36288.1"/>
    <property type="molecule type" value="Genomic_DNA"/>
</dbReference>